<feature type="transmembrane region" description="Helical" evidence="1">
    <location>
        <begin position="179"/>
        <end position="198"/>
    </location>
</feature>
<evidence type="ECO:0000256" key="1">
    <source>
        <dbReference type="SAM" id="Phobius"/>
    </source>
</evidence>
<name>A0AA97F5M0_9SPHN</name>
<accession>A0AA97F5M0</accession>
<feature type="transmembrane region" description="Helical" evidence="1">
    <location>
        <begin position="205"/>
        <end position="221"/>
    </location>
</feature>
<feature type="transmembrane region" description="Helical" evidence="1">
    <location>
        <begin position="125"/>
        <end position="143"/>
    </location>
</feature>
<dbReference type="EMBL" id="CP136594">
    <property type="protein sequence ID" value="WOE74804.1"/>
    <property type="molecule type" value="Genomic_DNA"/>
</dbReference>
<proteinExistence type="predicted"/>
<keyword evidence="1" id="KW-1133">Transmembrane helix</keyword>
<feature type="transmembrane region" description="Helical" evidence="1">
    <location>
        <begin position="249"/>
        <end position="269"/>
    </location>
</feature>
<sequence>MVKRTITIRRIAKPFTVFASVFVIFILLPTAYIAFSDYYSNRWYSLRFDEYRLSAMRSLAMTSLFFVCFSGGYLISSLNSSSSRKQKSKPLPSHRQEAYHGRRSGIKVINPLNPSSYYILKKHNFFYWMALISIILVWLNFALGGYEKLSQFGQDISKMEYRLIGFNDRNRILTAILQLARRLTLPFCAIYFILIAAYSKNYSKVFIISVVFSLLVGIVITLDRGPFMLFLVMFAYIFYCTSKNTFRIGIYGLVLVGIMITLGGALTFIQHNIQDFSFDEVLDTGNEFIVNRVIMAPNFVPIELSYGLFDFSSDKLWLKHARITALFTGEYVGTLQDNSVYVSPVGAVADIWRNTGLTGIILIGIFIGFYFKAIEKLINYSDPIISVAASFTVITLVFYFVYGTFFSQGVFLQMVFLYFILKYVQSDGKIHCHLK</sequence>
<evidence type="ECO:0008006" key="4">
    <source>
        <dbReference type="Google" id="ProtNLM"/>
    </source>
</evidence>
<feature type="transmembrane region" description="Helical" evidence="1">
    <location>
        <begin position="383"/>
        <end position="402"/>
    </location>
</feature>
<dbReference type="Proteomes" id="UP001302429">
    <property type="component" value="Chromosome"/>
</dbReference>
<keyword evidence="1" id="KW-0812">Transmembrane</keyword>
<dbReference type="AlphaFoldDB" id="A0AA97F5M0"/>
<keyword evidence="3" id="KW-1185">Reference proteome</keyword>
<protein>
    <recommendedName>
        <fullName evidence="4">Oligosaccharide repeat unit polymerase</fullName>
    </recommendedName>
</protein>
<feature type="transmembrane region" description="Helical" evidence="1">
    <location>
        <begin position="12"/>
        <end position="35"/>
    </location>
</feature>
<evidence type="ECO:0000313" key="3">
    <source>
        <dbReference type="Proteomes" id="UP001302429"/>
    </source>
</evidence>
<gene>
    <name evidence="2" type="ORF">RB602_13295</name>
</gene>
<feature type="transmembrane region" description="Helical" evidence="1">
    <location>
        <begin position="55"/>
        <end position="75"/>
    </location>
</feature>
<evidence type="ECO:0000313" key="2">
    <source>
        <dbReference type="EMBL" id="WOE74804.1"/>
    </source>
</evidence>
<feature type="transmembrane region" description="Helical" evidence="1">
    <location>
        <begin position="351"/>
        <end position="371"/>
    </location>
</feature>
<feature type="transmembrane region" description="Helical" evidence="1">
    <location>
        <begin position="227"/>
        <end position="242"/>
    </location>
</feature>
<organism evidence="2 3">
    <name type="scientific">Alterisphingorhabdus coralli</name>
    <dbReference type="NCBI Taxonomy" id="3071408"/>
    <lineage>
        <taxon>Bacteria</taxon>
        <taxon>Pseudomonadati</taxon>
        <taxon>Pseudomonadota</taxon>
        <taxon>Alphaproteobacteria</taxon>
        <taxon>Sphingomonadales</taxon>
        <taxon>Sphingomonadaceae</taxon>
        <taxon>Alterisphingorhabdus (ex Yan et al. 2024)</taxon>
    </lineage>
</organism>
<dbReference type="KEGG" id="acoa:RB602_13295"/>
<reference evidence="2 3" key="1">
    <citation type="submission" date="2023-10" db="EMBL/GenBank/DDBJ databases">
        <title>Complete genome sequence of a Sphingomonadaceae bacterium.</title>
        <authorList>
            <person name="Yan C."/>
        </authorList>
    </citation>
    <scope>NUCLEOTIDE SEQUENCE [LARGE SCALE GENOMIC DNA]</scope>
    <source>
        <strain evidence="2 3">SCSIO 66989</strain>
    </source>
</reference>
<keyword evidence="1" id="KW-0472">Membrane</keyword>
<dbReference type="RefSeq" id="WP_317081153.1">
    <property type="nucleotide sequence ID" value="NZ_CP136594.1"/>
</dbReference>